<feature type="region of interest" description="Disordered" evidence="8">
    <location>
        <begin position="225"/>
        <end position="251"/>
    </location>
</feature>
<dbReference type="OrthoDB" id="10050321at2759"/>
<keyword evidence="6 7" id="KW-0472">Membrane</keyword>
<name>A0A0B2UUU2_TOXCA</name>
<dbReference type="GO" id="GO:0002028">
    <property type="term" value="P:regulation of sodium ion transport"/>
    <property type="evidence" value="ECO:0007669"/>
    <property type="project" value="UniProtKB-UniRule"/>
</dbReference>
<keyword evidence="5 7" id="KW-1133">Transmembrane helix</keyword>
<protein>
    <recommendedName>
        <fullName evidence="7">Sodium/potassium-transporting ATPase subunit beta-1-interacting protein</fullName>
        <shortName evidence="7">Na(+)/K(+)-transporting ATPase subunit beta-1-interacting protein</shortName>
    </recommendedName>
</protein>
<gene>
    <name evidence="9" type="primary">nkain3</name>
    <name evidence="9" type="ORF">Tcan_15172</name>
</gene>
<evidence type="ECO:0000313" key="10">
    <source>
        <dbReference type="Proteomes" id="UP000031036"/>
    </source>
</evidence>
<proteinExistence type="inferred from homology"/>
<evidence type="ECO:0000256" key="5">
    <source>
        <dbReference type="ARBA" id="ARBA00022989"/>
    </source>
</evidence>
<evidence type="ECO:0000256" key="3">
    <source>
        <dbReference type="ARBA" id="ARBA00022475"/>
    </source>
</evidence>
<dbReference type="AlphaFoldDB" id="A0A0B2UUU2"/>
<comment type="caution">
    <text evidence="9">The sequence shown here is derived from an EMBL/GenBank/DDBJ whole genome shotgun (WGS) entry which is preliminary data.</text>
</comment>
<keyword evidence="10" id="KW-1185">Reference proteome</keyword>
<dbReference type="InterPro" id="IPR008516">
    <property type="entry name" value="Na/K-Atpase_Interacting"/>
</dbReference>
<evidence type="ECO:0000256" key="2">
    <source>
        <dbReference type="ARBA" id="ARBA00006364"/>
    </source>
</evidence>
<evidence type="ECO:0000256" key="4">
    <source>
        <dbReference type="ARBA" id="ARBA00022692"/>
    </source>
</evidence>
<evidence type="ECO:0000256" key="6">
    <source>
        <dbReference type="ARBA" id="ARBA00023136"/>
    </source>
</evidence>
<dbReference type="PANTHER" id="PTHR13084:SF6">
    <property type="entry name" value="SODIUM_POTASSIUM-TRANSPORTING ATPASE SUBUNIT BETA-1-INTERACTING PROTEIN"/>
    <property type="match status" value="1"/>
</dbReference>
<feature type="transmembrane region" description="Helical" evidence="7">
    <location>
        <begin position="61"/>
        <end position="83"/>
    </location>
</feature>
<organism evidence="9 10">
    <name type="scientific">Toxocara canis</name>
    <name type="common">Canine roundworm</name>
    <dbReference type="NCBI Taxonomy" id="6265"/>
    <lineage>
        <taxon>Eukaryota</taxon>
        <taxon>Metazoa</taxon>
        <taxon>Ecdysozoa</taxon>
        <taxon>Nematoda</taxon>
        <taxon>Chromadorea</taxon>
        <taxon>Rhabditida</taxon>
        <taxon>Spirurina</taxon>
        <taxon>Ascaridomorpha</taxon>
        <taxon>Ascaridoidea</taxon>
        <taxon>Toxocaridae</taxon>
        <taxon>Toxocara</taxon>
    </lineage>
</organism>
<dbReference type="PANTHER" id="PTHR13084">
    <property type="entry name" value="T-CELL LYMPHOMA BREAKPOINT-ASSOCIATED TARGET 1-RELATED"/>
    <property type="match status" value="1"/>
</dbReference>
<sequence>MCEADSRTWLITVLSVWLVLSTARQVFDLIGKLWIPVAFNLFQMLSCITGLFAVCQYRICLLIVLTISSVVSAVYNTLLILWYNGVFGDTTRPILSAGLPYSYSFFLRHSPFCQSHFNLTTSLWVQSPCIVPFYQIESVQAIVHMLLSLTTIFLSAVMLYGRNGHRRYPEKNGVKQPKITVEFASGANGATRLKKSNPRDPISNLRGSYMNSSYEEAADREVLGDPAASRPHNGYIRQSARRARVRAPRPPSCASAIYQQRTGGSDDYSAATTVEAGGSNNGRLSRTSCREISGRRTRSGYLDEDWSDYEDPYAKPKARTGSIKSFKLAATEGVRRMLSHEQLAASSALGDRTSSQRCSGSNLTSLVSFDPKSNTLIRVREHVDEETDDGFYEIANSVAQRNTASSQDCAPTIQAPVLTLTRSQHVPNYPDASSDLKRFSANIDWMRSPTRGAYTVVDGDSLRRQDSLPSPPSKSVPPIGYEPALCDPLPSVSGDPSKAAGIPLTYEPVYRSIAQVSSNRRNATEHYHDPNALRLMAYESEPRGAPSSLPFINDNSLLV</sequence>
<dbReference type="Proteomes" id="UP000031036">
    <property type="component" value="Unassembled WGS sequence"/>
</dbReference>
<reference evidence="9 10" key="1">
    <citation type="submission" date="2014-11" db="EMBL/GenBank/DDBJ databases">
        <title>Genetic blueprint of the zoonotic pathogen Toxocara canis.</title>
        <authorList>
            <person name="Zhu X.-Q."/>
            <person name="Korhonen P.K."/>
            <person name="Cai H."/>
            <person name="Young N.D."/>
            <person name="Nejsum P."/>
            <person name="von Samson-Himmelstjerna G."/>
            <person name="Boag P.R."/>
            <person name="Tan P."/>
            <person name="Li Q."/>
            <person name="Min J."/>
            <person name="Yang Y."/>
            <person name="Wang X."/>
            <person name="Fang X."/>
            <person name="Hall R.S."/>
            <person name="Hofmann A."/>
            <person name="Sternberg P.W."/>
            <person name="Jex A.R."/>
            <person name="Gasser R.B."/>
        </authorList>
    </citation>
    <scope>NUCLEOTIDE SEQUENCE [LARGE SCALE GENOMIC DNA]</scope>
    <source>
        <strain evidence="9">PN_DK_2014</strain>
    </source>
</reference>
<accession>A0A0B2UUU2</accession>
<dbReference type="EMBL" id="JPKZ01003146">
    <property type="protein sequence ID" value="KHN73168.1"/>
    <property type="molecule type" value="Genomic_DNA"/>
</dbReference>
<feature type="region of interest" description="Disordered" evidence="8">
    <location>
        <begin position="456"/>
        <end position="482"/>
    </location>
</feature>
<keyword evidence="4 7" id="KW-0812">Transmembrane</keyword>
<dbReference type="GO" id="GO:0005886">
    <property type="term" value="C:plasma membrane"/>
    <property type="evidence" value="ECO:0007669"/>
    <property type="project" value="UniProtKB-SubCell"/>
</dbReference>
<comment type="similarity">
    <text evidence="2 7">Belongs to the NKAIN family.</text>
</comment>
<evidence type="ECO:0000256" key="1">
    <source>
        <dbReference type="ARBA" id="ARBA00004651"/>
    </source>
</evidence>
<feature type="transmembrane region" description="Helical" evidence="7">
    <location>
        <begin position="141"/>
        <end position="161"/>
    </location>
</feature>
<feature type="transmembrane region" description="Helical" evidence="7">
    <location>
        <begin position="33"/>
        <end position="54"/>
    </location>
</feature>
<evidence type="ECO:0000313" key="9">
    <source>
        <dbReference type="EMBL" id="KHN73168.1"/>
    </source>
</evidence>
<evidence type="ECO:0000256" key="7">
    <source>
        <dbReference type="RuleBase" id="RU368041"/>
    </source>
</evidence>
<dbReference type="Pfam" id="PF05640">
    <property type="entry name" value="NKAIN"/>
    <property type="match status" value="1"/>
</dbReference>
<comment type="subcellular location">
    <subcellularLocation>
        <location evidence="1 7">Cell membrane</location>
        <topology evidence="1 7">Multi-pass membrane protein</topology>
    </subcellularLocation>
</comment>
<keyword evidence="3 7" id="KW-1003">Cell membrane</keyword>
<evidence type="ECO:0000256" key="8">
    <source>
        <dbReference type="SAM" id="MobiDB-lite"/>
    </source>
</evidence>